<sequence>MKISELTLPTRPVQGRGDAPPGERPAGPASSWEPGRLLQGRVVSAGADGRVVLELAGERVNARSSVPLTPGREFWFEVRQGGSEPRLALADQKGAMYRFLQQATGGLGELSRLGQLAPLVRAASGGGLPAEPADLLARLALGPQPAPEKIIQLASWLRPGGFGERGGAAWSAAAAAAGSGASRPPAGLAEQLQAALTILRQQPPAGVDRELLAALGRVGGMLEAMVGINEQQPATQQMPLWLLPCFFAFDAGAGSWLLSREESKEEGGEEVMTLAFFLEMSRLGELQLQVRVQGERLVGDFFLASAEAADFLRSRLGELRRRLAELGYEADFRCLVSAGALLPALKEALEKTTGGGERRLIDVKA</sequence>
<organism evidence="3 4">
    <name type="scientific">Desulfurivibrio alkaliphilus (strain DSM 19089 / UNIQEM U267 / AHT2)</name>
    <dbReference type="NCBI Taxonomy" id="589865"/>
    <lineage>
        <taxon>Bacteria</taxon>
        <taxon>Pseudomonadati</taxon>
        <taxon>Thermodesulfobacteriota</taxon>
        <taxon>Desulfobulbia</taxon>
        <taxon>Desulfobulbales</taxon>
        <taxon>Desulfobulbaceae</taxon>
        <taxon>Desulfurivibrio</taxon>
    </lineage>
</organism>
<dbReference type="AlphaFoldDB" id="D6Z515"/>
<dbReference type="Gene3D" id="3.30.750.140">
    <property type="match status" value="1"/>
</dbReference>
<evidence type="ECO:0000313" key="3">
    <source>
        <dbReference type="EMBL" id="ADH86640.1"/>
    </source>
</evidence>
<accession>D6Z515</accession>
<dbReference type="Proteomes" id="UP000001508">
    <property type="component" value="Chromosome"/>
</dbReference>
<dbReference type="InterPro" id="IPR038610">
    <property type="entry name" value="FliK-like_C_sf"/>
</dbReference>
<feature type="domain" description="Flagellar hook-length control protein-like C-terminal" evidence="2">
    <location>
        <begin position="268"/>
        <end position="330"/>
    </location>
</feature>
<feature type="region of interest" description="Disordered" evidence="1">
    <location>
        <begin position="1"/>
        <end position="34"/>
    </location>
</feature>
<dbReference type="KEGG" id="dak:DaAHT2_1962"/>
<dbReference type="OrthoDB" id="1719539at2"/>
<name>D6Z515_DESAT</name>
<proteinExistence type="predicted"/>
<evidence type="ECO:0000313" key="4">
    <source>
        <dbReference type="Proteomes" id="UP000001508"/>
    </source>
</evidence>
<evidence type="ECO:0000256" key="1">
    <source>
        <dbReference type="SAM" id="MobiDB-lite"/>
    </source>
</evidence>
<gene>
    <name evidence="3" type="ordered locus">DaAHT2_1962</name>
</gene>
<dbReference type="Pfam" id="PF02120">
    <property type="entry name" value="Flg_hook"/>
    <property type="match status" value="1"/>
</dbReference>
<evidence type="ECO:0000259" key="2">
    <source>
        <dbReference type="Pfam" id="PF02120"/>
    </source>
</evidence>
<reference evidence="4" key="1">
    <citation type="submission" date="2010-02" db="EMBL/GenBank/DDBJ databases">
        <title>Complete sequence of Desulfurivibrio alkaliphilus AHT2.</title>
        <authorList>
            <consortium name="US DOE Joint Genome Institute"/>
            <person name="Pitluck S."/>
            <person name="Chertkov O."/>
            <person name="Detter J.C."/>
            <person name="Han C."/>
            <person name="Tapia R."/>
            <person name="Larimer F."/>
            <person name="Land M."/>
            <person name="Hauser L."/>
            <person name="Kyrpides N."/>
            <person name="Mikhailova N."/>
            <person name="Sorokin D.Y."/>
            <person name="Muyzer G."/>
            <person name="Woyke T."/>
        </authorList>
    </citation>
    <scope>NUCLEOTIDE SEQUENCE [LARGE SCALE GENOMIC DNA]</scope>
    <source>
        <strain evidence="4">DSM 19089 / UNIQEM U267 / AHT2</strain>
    </source>
</reference>
<keyword evidence="4" id="KW-1185">Reference proteome</keyword>
<dbReference type="InterPro" id="IPR021136">
    <property type="entry name" value="Flagellar_hook_control-like_C"/>
</dbReference>
<dbReference type="EMBL" id="CP001940">
    <property type="protein sequence ID" value="ADH86640.1"/>
    <property type="molecule type" value="Genomic_DNA"/>
</dbReference>
<protein>
    <recommendedName>
        <fullName evidence="2">Flagellar hook-length control protein-like C-terminal domain-containing protein</fullName>
    </recommendedName>
</protein>
<dbReference type="RefSeq" id="WP_013164163.1">
    <property type="nucleotide sequence ID" value="NC_014216.1"/>
</dbReference>
<dbReference type="STRING" id="589865.DaAHT2_1962"/>
<dbReference type="HOGENOM" id="CLU_758040_0_0_7"/>
<dbReference type="InParanoid" id="D6Z515"/>